<comment type="caution">
    <text evidence="1">The sequence shown here is derived from an EMBL/GenBank/DDBJ whole genome shotgun (WGS) entry which is preliminary data.</text>
</comment>
<reference evidence="1 2" key="1">
    <citation type="submission" date="2016-08" db="EMBL/GenBank/DDBJ databases">
        <title>Draft genome of the agarase producing Sphingomonas sp. MCT13.</title>
        <authorList>
            <person name="D'Andrea M.M."/>
            <person name="Rossolini G.M."/>
            <person name="Thaller M.C."/>
        </authorList>
    </citation>
    <scope>NUCLEOTIDE SEQUENCE [LARGE SCALE GENOMIC DNA]</scope>
    <source>
        <strain evidence="1 2">MCT13</strain>
    </source>
</reference>
<dbReference type="STRING" id="1888892.BFL28_13560"/>
<dbReference type="GO" id="GO:0020037">
    <property type="term" value="F:heme binding"/>
    <property type="evidence" value="ECO:0007669"/>
    <property type="project" value="InterPro"/>
</dbReference>
<evidence type="ECO:0000313" key="1">
    <source>
        <dbReference type="EMBL" id="ODP38811.1"/>
    </source>
</evidence>
<dbReference type="EMBL" id="MDDS01000012">
    <property type="protein sequence ID" value="ODP38811.1"/>
    <property type="molecule type" value="Genomic_DNA"/>
</dbReference>
<dbReference type="Gene3D" id="1.10.490.10">
    <property type="entry name" value="Globins"/>
    <property type="match status" value="1"/>
</dbReference>
<dbReference type="AlphaFoldDB" id="A0A1E3LYI9"/>
<proteinExistence type="predicted"/>
<sequence>MPDSDAIEAALRPLLDAFYAKVRQDALIGPVFIEAVHDWPEHLARIADFWSSVMLSSGRYKGDPVAKHMAHASRLTPEMFDRWLAIWAETTNDLLAPPVAQALQGKARRIAESLQLAIRYPSPTQRELMKRSHHDTR</sequence>
<dbReference type="GO" id="GO:0019825">
    <property type="term" value="F:oxygen binding"/>
    <property type="evidence" value="ECO:0007669"/>
    <property type="project" value="InterPro"/>
</dbReference>
<dbReference type="InterPro" id="IPR009050">
    <property type="entry name" value="Globin-like_sf"/>
</dbReference>
<evidence type="ECO:0000313" key="2">
    <source>
        <dbReference type="Proteomes" id="UP000094487"/>
    </source>
</evidence>
<organism evidence="1 2">
    <name type="scientific">Sphingomonas turrisvirgatae</name>
    <dbReference type="NCBI Taxonomy" id="1888892"/>
    <lineage>
        <taxon>Bacteria</taxon>
        <taxon>Pseudomonadati</taxon>
        <taxon>Pseudomonadota</taxon>
        <taxon>Alphaproteobacteria</taxon>
        <taxon>Sphingomonadales</taxon>
        <taxon>Sphingomonadaceae</taxon>
        <taxon>Sphingomonas</taxon>
    </lineage>
</organism>
<accession>A0A1E3LYI9</accession>
<dbReference type="SUPFAM" id="SSF46458">
    <property type="entry name" value="Globin-like"/>
    <property type="match status" value="1"/>
</dbReference>
<name>A0A1E3LYI9_9SPHN</name>
<dbReference type="CDD" id="cd08916">
    <property type="entry name" value="TrHb3_P"/>
    <property type="match status" value="1"/>
</dbReference>
<dbReference type="InterPro" id="IPR012292">
    <property type="entry name" value="Globin/Proto"/>
</dbReference>
<dbReference type="RefSeq" id="WP_069319551.1">
    <property type="nucleotide sequence ID" value="NZ_MDDS01000012.1"/>
</dbReference>
<protein>
    <submittedName>
        <fullName evidence="1">Preprotein translocase subunit TatC</fullName>
    </submittedName>
</protein>
<gene>
    <name evidence="1" type="ORF">BFL28_13560</name>
</gene>
<dbReference type="OrthoDB" id="25954at2"/>
<keyword evidence="2" id="KW-1185">Reference proteome</keyword>
<dbReference type="Proteomes" id="UP000094487">
    <property type="component" value="Unassembled WGS sequence"/>
</dbReference>